<dbReference type="InterPro" id="IPR038086">
    <property type="entry name" value="DUF2789_sf"/>
</dbReference>
<dbReference type="RefSeq" id="WP_116686644.1">
    <property type="nucleotide sequence ID" value="NZ_CAWNYD010000002.1"/>
</dbReference>
<dbReference type="Pfam" id="PF10982">
    <property type="entry name" value="DUF2789"/>
    <property type="match status" value="1"/>
</dbReference>
<dbReference type="Gene3D" id="1.10.10.1130">
    <property type="entry name" value="Uncharacterised protein PF10982, DUF2789"/>
    <property type="match status" value="1"/>
</dbReference>
<dbReference type="Proteomes" id="UP000244906">
    <property type="component" value="Unassembled WGS sequence"/>
</dbReference>
<evidence type="ECO:0000313" key="2">
    <source>
        <dbReference type="Proteomes" id="UP000244906"/>
    </source>
</evidence>
<dbReference type="EMBL" id="QDDL01000002">
    <property type="protein sequence ID" value="PVZ70572.1"/>
    <property type="molecule type" value="Genomic_DNA"/>
</dbReference>
<dbReference type="AlphaFoldDB" id="A0A2V1H2A4"/>
<evidence type="ECO:0000313" key="1">
    <source>
        <dbReference type="EMBL" id="PVZ70572.1"/>
    </source>
</evidence>
<accession>A0A2V1H2A4</accession>
<dbReference type="OrthoDB" id="5828847at2"/>
<proteinExistence type="predicted"/>
<name>A0A2V1H2A4_9GAMM</name>
<reference evidence="1 2" key="1">
    <citation type="submission" date="2018-04" db="EMBL/GenBank/DDBJ databases">
        <title>Thalassorhabdus spongiae gen. nov., sp. nov., isolated from a marine sponge in South-West Iceland.</title>
        <authorList>
            <person name="Knobloch S."/>
            <person name="Daussin A."/>
            <person name="Johannsson R."/>
            <person name="Marteinsson V.T."/>
        </authorList>
    </citation>
    <scope>NUCLEOTIDE SEQUENCE [LARGE SCALE GENOMIC DNA]</scope>
    <source>
        <strain evidence="1 2">Hp12</strain>
    </source>
</reference>
<dbReference type="InterPro" id="IPR021250">
    <property type="entry name" value="DUF2789"/>
</dbReference>
<sequence>MELNRHNFRTLFMQLGLSDNDQSIANFIENHRSLPANIPLEEAGFWNASQAMFLRESVQLDSDWAEVVDQLNQALRD</sequence>
<comment type="caution">
    <text evidence="1">The sequence shown here is derived from an EMBL/GenBank/DDBJ whole genome shotgun (WGS) entry which is preliminary data.</text>
</comment>
<protein>
    <submittedName>
        <fullName evidence="1">DUF2789 domain-containing protein</fullName>
    </submittedName>
</protein>
<organism evidence="1 2">
    <name type="scientific">Pelagibaculum spongiae</name>
    <dbReference type="NCBI Taxonomy" id="2080658"/>
    <lineage>
        <taxon>Bacteria</taxon>
        <taxon>Pseudomonadati</taxon>
        <taxon>Pseudomonadota</taxon>
        <taxon>Gammaproteobacteria</taxon>
        <taxon>Oceanospirillales</taxon>
        <taxon>Pelagibaculum</taxon>
    </lineage>
</organism>
<gene>
    <name evidence="1" type="ORF">DC094_08300</name>
</gene>
<keyword evidence="2" id="KW-1185">Reference proteome</keyword>